<evidence type="ECO:0000313" key="5">
    <source>
        <dbReference type="Proteomes" id="UP000008367"/>
    </source>
</evidence>
<dbReference type="InterPro" id="IPR018247">
    <property type="entry name" value="EF_Hand_1_Ca_BS"/>
</dbReference>
<dbReference type="NCBIfam" id="TIGR03501">
    <property type="entry name" value="GlyGly_CTERM"/>
    <property type="match status" value="1"/>
</dbReference>
<dbReference type="InterPro" id="IPR013783">
    <property type="entry name" value="Ig-like_fold"/>
</dbReference>
<evidence type="ECO:0000313" key="4">
    <source>
        <dbReference type="EMBL" id="EKM33674.1"/>
    </source>
</evidence>
<dbReference type="SUPFAM" id="SSF55486">
    <property type="entry name" value="Metalloproteases ('zincins'), catalytic domain"/>
    <property type="match status" value="1"/>
</dbReference>
<feature type="domain" description="Peptidase M6-like" evidence="3">
    <location>
        <begin position="163"/>
        <end position="377"/>
    </location>
</feature>
<accession>A0A454D4U7</accession>
<feature type="signal peptide" evidence="2">
    <location>
        <begin position="1"/>
        <end position="21"/>
    </location>
</feature>
<keyword evidence="4" id="KW-0482">Metalloprotease</keyword>
<dbReference type="InterPro" id="IPR008757">
    <property type="entry name" value="Peptidase_M6-like_domain"/>
</dbReference>
<dbReference type="PIRSF" id="PIRSF036597">
    <property type="entry name" value="Protse_InhA_rel"/>
    <property type="match status" value="1"/>
</dbReference>
<dbReference type="GO" id="GO:0006508">
    <property type="term" value="P:proteolysis"/>
    <property type="evidence" value="ECO:0007669"/>
    <property type="project" value="UniProtKB-KW"/>
</dbReference>
<dbReference type="EC" id="3.4.24.-" evidence="4"/>
<gene>
    <name evidence="4" type="ORF">VCHENC02_0906</name>
</gene>
<dbReference type="Proteomes" id="UP000008367">
    <property type="component" value="Unassembled WGS sequence"/>
</dbReference>
<evidence type="ECO:0000256" key="2">
    <source>
        <dbReference type="SAM" id="SignalP"/>
    </source>
</evidence>
<dbReference type="SUPFAM" id="SSF49299">
    <property type="entry name" value="PKD domain"/>
    <property type="match status" value="1"/>
</dbReference>
<dbReference type="InterPro" id="IPR035986">
    <property type="entry name" value="PKD_dom_sf"/>
</dbReference>
<dbReference type="GO" id="GO:0008237">
    <property type="term" value="F:metallopeptidase activity"/>
    <property type="evidence" value="ECO:0007669"/>
    <property type="project" value="UniProtKB-KW"/>
</dbReference>
<dbReference type="STRING" id="669.AL538_14205"/>
<evidence type="ECO:0000256" key="1">
    <source>
        <dbReference type="SAM" id="MobiDB-lite"/>
    </source>
</evidence>
<dbReference type="Pfam" id="PF05547">
    <property type="entry name" value="Peptidase_M6"/>
    <property type="match status" value="1"/>
</dbReference>
<evidence type="ECO:0000259" key="3">
    <source>
        <dbReference type="Pfam" id="PF05547"/>
    </source>
</evidence>
<sequence length="997" mass="108303">MKLKTLALTMLTALISGHSMATTPPSPIWQPVTLSDGTVSEILVRGTASFYWHEDKQGNALIKDGDTWFFAEIKREADRPLLVSTGVEKTQSAIAPQVSKKRPDVLLKPSLSSLRTLEPQARANLMRQAQQGYRAMSSSSVVQQPLLVVEVSFNNQTMVNDFQQLVFGENRQSVVDYYDKNSHGKYRVVPAKESYGTADDGVISVTVNQNHPNCSTKTSGDACNTKLKAVFSEAYQKLDQYINLAQYDTDSSGRVEPTELSVMFVFAGGDLAANQLDRPSIWPHKYSHDAVSIDGTTIRDYCVFADFQQTHQSTLGVIVHELGHLMLGLPDLYSYNSDASIGQWGVMGGGSWAKKEGDRYAGDTPVNMSAWSKHAAGFVLPDIAQSSDESASVENGQVKLVYLDPYLKEFGPRIYLENRRFEGYDRALVSEGVLATSVNILNRFNDVGDMQVQIMQADGRKQLEAGFPSDDRDLYPNGGTSISDDSNPSLTGIAGFNTGVRISNISSESNSATFSLTMPSEPNKSAWQNSFHRGYVYPSSDDALAVSLDLKVASELDGLQLYVTPNDNAGVMNYKVWRFPHPGFESFSLQFDQNEAQLLQAGSLRSSTRILFEQPSRITAGKHLLVVEIENGRFESNYNFRSTLATEQEAVPTIWAGDRERIYSSGLMRQNFSYIPFGALFDIDSSNIVEAKTDTVTTDKNVPVTLALTSNDFIAPGYQFNVEYTQQPTHGTLSGTQYTPKENFVGNDSFQYRLVSSDGALKSLPVAVQVRVNGQNEAPTANAEVDIGSMTANGQGSLSASSSSDPDGDVLNYRWQQTTGTKAIISDANSANAKFTVAQGTKAGETLTFQVTVTDPSGLSATATVSVDVENTPPVTNQDSASVESGKSIMINVLANDSDFNEDRLVLQSVSNPSGVGTASVVDGKIQYQAPQDQVTNVQLEYTVSDGNGGLATGSVNVSVVASVSSLSFDNSDSGGGALSYWALLLLGLFGWRRREQ</sequence>
<dbReference type="PROSITE" id="PS00018">
    <property type="entry name" value="EF_HAND_1"/>
    <property type="match status" value="1"/>
</dbReference>
<dbReference type="Gene3D" id="2.60.40.10">
    <property type="entry name" value="Immunoglobulins"/>
    <property type="match status" value="1"/>
</dbReference>
<proteinExistence type="predicted"/>
<dbReference type="InterPro" id="IPR012045">
    <property type="entry name" value="Pept_M6_InhA-rel"/>
</dbReference>
<keyword evidence="4" id="KW-0378">Hydrolase</keyword>
<dbReference type="Pfam" id="PF17963">
    <property type="entry name" value="Big_9"/>
    <property type="match status" value="2"/>
</dbReference>
<organism evidence="4 5">
    <name type="scientific">Vibrio harveyi</name>
    <name type="common">Beneckea harveyi</name>
    <dbReference type="NCBI Taxonomy" id="669"/>
    <lineage>
        <taxon>Bacteria</taxon>
        <taxon>Pseudomonadati</taxon>
        <taxon>Pseudomonadota</taxon>
        <taxon>Gammaproteobacteria</taxon>
        <taxon>Vibrionales</taxon>
        <taxon>Vibrionaceae</taxon>
        <taxon>Vibrio</taxon>
    </lineage>
</organism>
<name>A0A454D4U7_VIBHA</name>
<dbReference type="Gene3D" id="2.60.40.2810">
    <property type="match status" value="1"/>
</dbReference>
<reference evidence="4 5" key="1">
    <citation type="submission" date="2012-10" db="EMBL/GenBank/DDBJ databases">
        <title>Genome sequence of Vibrio Cholerae HENC-02.</title>
        <authorList>
            <person name="Eppinger M."/>
            <person name="Hasan N.A."/>
            <person name="Sengamalay N."/>
            <person name="Hine E."/>
            <person name="Su Q."/>
            <person name="Daugherty S.C."/>
            <person name="Young S."/>
            <person name="Sadzewicz L."/>
            <person name="Tallon L."/>
            <person name="Cebula T.A."/>
            <person name="Ravel J."/>
            <person name="Colwell R.R."/>
        </authorList>
    </citation>
    <scope>NUCLEOTIDE SEQUENCE [LARGE SCALE GENOMIC DNA]</scope>
    <source>
        <strain evidence="4 5">HENC-02</strain>
    </source>
</reference>
<dbReference type="EMBL" id="AJSR01000160">
    <property type="protein sequence ID" value="EKM33674.1"/>
    <property type="molecule type" value="Genomic_DNA"/>
</dbReference>
<dbReference type="Gene3D" id="2.60.40.3440">
    <property type="match status" value="1"/>
</dbReference>
<dbReference type="PANTHER" id="PTHR41775:SF1">
    <property type="entry name" value="PEPTIDASE M6-LIKE DOMAIN-CONTAINING PROTEIN"/>
    <property type="match status" value="1"/>
</dbReference>
<dbReference type="Pfam" id="PF22352">
    <property type="entry name" value="K319L-like_PKD"/>
    <property type="match status" value="1"/>
</dbReference>
<dbReference type="InterPro" id="IPR020008">
    <property type="entry name" value="GlyGly_CTERM"/>
</dbReference>
<keyword evidence="2" id="KW-0732">Signal</keyword>
<dbReference type="PANTHER" id="PTHR41775">
    <property type="entry name" value="SECRETED PROTEIN-RELATED"/>
    <property type="match status" value="1"/>
</dbReference>
<dbReference type="NCBIfam" id="TIGR03296">
    <property type="entry name" value="M6dom_TIGR03296"/>
    <property type="match status" value="1"/>
</dbReference>
<keyword evidence="4" id="KW-0645">Protease</keyword>
<feature type="region of interest" description="Disordered" evidence="1">
    <location>
        <begin position="790"/>
        <end position="810"/>
    </location>
</feature>
<comment type="caution">
    <text evidence="4">The sequence shown here is derived from an EMBL/GenBank/DDBJ whole genome shotgun (WGS) entry which is preliminary data.</text>
</comment>
<feature type="chain" id="PRO_5019529633" evidence="2">
    <location>
        <begin position="22"/>
        <end position="997"/>
    </location>
</feature>
<dbReference type="AlphaFoldDB" id="A0A454D4U7"/>
<protein>
    <submittedName>
        <fullName evidence="4">M6 family metalloprotease domain protein</fullName>
        <ecNumber evidence="4">3.4.24.-</ecNumber>
    </submittedName>
</protein>